<sequence>MEINFLWYLVIGVSEIKDFQNVCKSVAVALKTGYRSFECNPICEREENFGLVLQELLPKFNLKRCDVFIIGKLHPKNYGENTEKAFWQTCRNLKTDYLDAYLMQWPGGYNEDPDNDVNLIIRLETWKEMIKLKKNGRVRNIGVCNFDIKHLEDFKSLELDVPAINQVEFHPRCPQKNLLNYCKENNILLQATSFKNTFHPLLLSDDTIRFVGNKINKTSAQVLLKWILNKGVAVIPQSINPKDIINNYLLYDFFLEKPEMDSIDSITKREKYLMNPSIVF</sequence>
<organism>
    <name type="scientific">Pediculus humanus subsp. corporis</name>
    <name type="common">Body louse</name>
    <dbReference type="NCBI Taxonomy" id="121224"/>
    <lineage>
        <taxon>Eukaryota</taxon>
        <taxon>Metazoa</taxon>
        <taxon>Ecdysozoa</taxon>
        <taxon>Arthropoda</taxon>
        <taxon>Hexapoda</taxon>
        <taxon>Insecta</taxon>
        <taxon>Pterygota</taxon>
        <taxon>Neoptera</taxon>
        <taxon>Paraneoptera</taxon>
        <taxon>Psocodea</taxon>
        <taxon>Troctomorpha</taxon>
        <taxon>Phthiraptera</taxon>
        <taxon>Anoplura</taxon>
        <taxon>Pediculidae</taxon>
        <taxon>Pediculus</taxon>
    </lineage>
</organism>
<dbReference type="STRING" id="121224.E0VK96"/>
<dbReference type="InterPro" id="IPR036812">
    <property type="entry name" value="NAD(P)_OxRdtase_dom_sf"/>
</dbReference>
<dbReference type="EC" id="1.1.1.21" evidence="6"/>
<dbReference type="PROSITE" id="PS00062">
    <property type="entry name" value="ALDOKETO_REDUCTASE_2"/>
    <property type="match status" value="1"/>
</dbReference>
<dbReference type="PANTHER" id="PTHR43827">
    <property type="entry name" value="2,5-DIKETO-D-GLUCONIC ACID REDUCTASE"/>
    <property type="match status" value="1"/>
</dbReference>
<dbReference type="GO" id="GO:0016616">
    <property type="term" value="F:oxidoreductase activity, acting on the CH-OH group of donors, NAD or NADP as acceptor"/>
    <property type="evidence" value="ECO:0007669"/>
    <property type="project" value="UniProtKB-ARBA"/>
</dbReference>
<evidence type="ECO:0000313" key="8">
    <source>
        <dbReference type="Proteomes" id="UP000009046"/>
    </source>
</evidence>
<evidence type="ECO:0000256" key="1">
    <source>
        <dbReference type="ARBA" id="ARBA00007905"/>
    </source>
</evidence>
<dbReference type="InterPro" id="IPR023210">
    <property type="entry name" value="NADP_OxRdtase_dom"/>
</dbReference>
<dbReference type="EnsemblMetazoa" id="PHUM258710-RA">
    <property type="protein sequence ID" value="PHUM258710-PA"/>
    <property type="gene ID" value="PHUM258710"/>
</dbReference>
<dbReference type="InterPro" id="IPR020471">
    <property type="entry name" value="AKR"/>
</dbReference>
<evidence type="ECO:0000256" key="2">
    <source>
        <dbReference type="ARBA" id="ARBA00022857"/>
    </source>
</evidence>
<dbReference type="PRINTS" id="PR00069">
    <property type="entry name" value="ALDKETRDTASE"/>
</dbReference>
<evidence type="ECO:0000313" key="7">
    <source>
        <dbReference type="EnsemblMetazoa" id="PHUM258710-PA"/>
    </source>
</evidence>
<name>E0VK96_PEDHC</name>
<keyword evidence="2" id="KW-0521">NADP</keyword>
<dbReference type="Pfam" id="PF00248">
    <property type="entry name" value="Aldo_ket_red"/>
    <property type="match status" value="1"/>
</dbReference>
<dbReference type="PIRSF" id="PIRSF000097">
    <property type="entry name" value="AKR"/>
    <property type="match status" value="1"/>
</dbReference>
<reference evidence="6" key="2">
    <citation type="submission" date="2007-04" db="EMBL/GenBank/DDBJ databases">
        <title>The genome of the human body louse.</title>
        <authorList>
            <consortium name="The Human Body Louse Genome Consortium"/>
            <person name="Kirkness E."/>
            <person name="Walenz B."/>
            <person name="Hass B."/>
            <person name="Bruggner R."/>
            <person name="Strausberg R."/>
        </authorList>
    </citation>
    <scope>NUCLEOTIDE SEQUENCE</scope>
    <source>
        <strain evidence="6">USDA</strain>
    </source>
</reference>
<dbReference type="SUPFAM" id="SSF51430">
    <property type="entry name" value="NAD(P)-linked oxidoreductase"/>
    <property type="match status" value="1"/>
</dbReference>
<evidence type="ECO:0000259" key="5">
    <source>
        <dbReference type="Pfam" id="PF00248"/>
    </source>
</evidence>
<evidence type="ECO:0000256" key="3">
    <source>
        <dbReference type="ARBA" id="ARBA00023002"/>
    </source>
</evidence>
<dbReference type="EMBL" id="DS235239">
    <property type="protein sequence ID" value="EEB13802.1"/>
    <property type="molecule type" value="Genomic_DNA"/>
</dbReference>
<dbReference type="PANTHER" id="PTHR43827:SF3">
    <property type="entry name" value="NADP-DEPENDENT OXIDOREDUCTASE DOMAIN-CONTAINING PROTEIN"/>
    <property type="match status" value="1"/>
</dbReference>
<dbReference type="OrthoDB" id="416253at2759"/>
<evidence type="ECO:0000256" key="4">
    <source>
        <dbReference type="PIRSR" id="PIRSR000097-3"/>
    </source>
</evidence>
<protein>
    <submittedName>
        <fullName evidence="6">2,5-diketo-D-gluconic acid reductase A, putative</fullName>
        <ecNumber evidence="6">1.1.1.21</ecNumber>
    </submittedName>
</protein>
<dbReference type="InParanoid" id="E0VK96"/>
<dbReference type="EMBL" id="AAZO01002996">
    <property type="status" value="NOT_ANNOTATED_CDS"/>
    <property type="molecule type" value="Genomic_DNA"/>
</dbReference>
<reference evidence="6" key="1">
    <citation type="submission" date="2007-04" db="EMBL/GenBank/DDBJ databases">
        <title>Annotation of Pediculus humanus corporis strain USDA.</title>
        <authorList>
            <person name="Kirkness E."/>
            <person name="Hannick L."/>
            <person name="Hass B."/>
            <person name="Bruggner R."/>
            <person name="Lawson D."/>
            <person name="Bidwell S."/>
            <person name="Joardar V."/>
            <person name="Caler E."/>
            <person name="Walenz B."/>
            <person name="Inman J."/>
            <person name="Schobel S."/>
            <person name="Galinsky K."/>
            <person name="Amedeo P."/>
            <person name="Strausberg R."/>
        </authorList>
    </citation>
    <scope>NUCLEOTIDE SEQUENCE</scope>
    <source>
        <strain evidence="6">USDA</strain>
    </source>
</reference>
<dbReference type="OMA" id="YYHDVVI"/>
<dbReference type="Proteomes" id="UP000009046">
    <property type="component" value="Unassembled WGS sequence"/>
</dbReference>
<proteinExistence type="inferred from homology"/>
<reference evidence="7" key="3">
    <citation type="submission" date="2021-02" db="UniProtKB">
        <authorList>
            <consortium name="EnsemblMetazoa"/>
        </authorList>
    </citation>
    <scope>IDENTIFICATION</scope>
    <source>
        <strain evidence="7">USDA</strain>
    </source>
</reference>
<dbReference type="GeneID" id="8235350"/>
<keyword evidence="8" id="KW-1185">Reference proteome</keyword>
<feature type="site" description="Lowers pKa of active site Tyr" evidence="4">
    <location>
        <position position="72"/>
    </location>
</feature>
<dbReference type="eggNOG" id="KOG1577">
    <property type="taxonomic scope" value="Eukaryota"/>
</dbReference>
<comment type="similarity">
    <text evidence="1">Belongs to the aldo/keto reductase family.</text>
</comment>
<keyword evidence="3 6" id="KW-0560">Oxidoreductase</keyword>
<gene>
    <name evidence="7" type="primary">8235350</name>
    <name evidence="6" type="ORF">Phum_PHUM258710</name>
</gene>
<feature type="domain" description="NADP-dependent oxidoreductase" evidence="5">
    <location>
        <begin position="18"/>
        <end position="266"/>
    </location>
</feature>
<dbReference type="InterPro" id="IPR018170">
    <property type="entry name" value="Aldo/ket_reductase_CS"/>
</dbReference>
<dbReference type="VEuPathDB" id="VectorBase:PHUM258710"/>
<dbReference type="RefSeq" id="XP_002426540.1">
    <property type="nucleotide sequence ID" value="XM_002426495.1"/>
</dbReference>
<evidence type="ECO:0000313" key="6">
    <source>
        <dbReference type="EMBL" id="EEB13802.1"/>
    </source>
</evidence>
<dbReference type="HOGENOM" id="CLU_023205_0_1_1"/>
<dbReference type="Gene3D" id="3.20.20.100">
    <property type="entry name" value="NADP-dependent oxidoreductase domain"/>
    <property type="match status" value="1"/>
</dbReference>
<dbReference type="CTD" id="8235350"/>
<dbReference type="KEGG" id="phu:Phum_PHUM258710"/>
<accession>E0VK96</accession>
<dbReference type="AlphaFoldDB" id="E0VK96"/>